<accession>A0A3P7NK11</accession>
<name>A0A3P7NK11_DIBLA</name>
<evidence type="ECO:0000313" key="2">
    <source>
        <dbReference type="Proteomes" id="UP000281553"/>
    </source>
</evidence>
<dbReference type="AlphaFoldDB" id="A0A3P7NK11"/>
<dbReference type="OrthoDB" id="2270193at2759"/>
<proteinExistence type="predicted"/>
<keyword evidence="2" id="KW-1185">Reference proteome</keyword>
<dbReference type="EMBL" id="UYRU01107026">
    <property type="protein sequence ID" value="VDN43194.1"/>
    <property type="molecule type" value="Genomic_DNA"/>
</dbReference>
<dbReference type="Proteomes" id="UP000281553">
    <property type="component" value="Unassembled WGS sequence"/>
</dbReference>
<protein>
    <submittedName>
        <fullName evidence="1">Uncharacterized protein</fullName>
    </submittedName>
</protein>
<sequence length="123" mass="13333">MAASLTSPQAGDLPASCLHTLHYDSIIADACAYNRRLFKGRESRPPFFDLATQITQRPAPWLQRNSQGGLKLSLPPPTDELILTTTQVCQRRGPSSSSFTGVTGGGCNLGGRPASSERAWWME</sequence>
<organism evidence="1 2">
    <name type="scientific">Dibothriocephalus latus</name>
    <name type="common">Fish tapeworm</name>
    <name type="synonym">Diphyllobothrium latum</name>
    <dbReference type="NCBI Taxonomy" id="60516"/>
    <lineage>
        <taxon>Eukaryota</taxon>
        <taxon>Metazoa</taxon>
        <taxon>Spiralia</taxon>
        <taxon>Lophotrochozoa</taxon>
        <taxon>Platyhelminthes</taxon>
        <taxon>Cestoda</taxon>
        <taxon>Eucestoda</taxon>
        <taxon>Diphyllobothriidea</taxon>
        <taxon>Diphyllobothriidae</taxon>
        <taxon>Dibothriocephalus</taxon>
    </lineage>
</organism>
<gene>
    <name evidence="1" type="ORF">DILT_LOCUS19023</name>
</gene>
<evidence type="ECO:0000313" key="1">
    <source>
        <dbReference type="EMBL" id="VDN43194.1"/>
    </source>
</evidence>
<reference evidence="1 2" key="1">
    <citation type="submission" date="2018-11" db="EMBL/GenBank/DDBJ databases">
        <authorList>
            <consortium name="Pathogen Informatics"/>
        </authorList>
    </citation>
    <scope>NUCLEOTIDE SEQUENCE [LARGE SCALE GENOMIC DNA]</scope>
</reference>